<reference evidence="3 4" key="1">
    <citation type="submission" date="2018-04" db="EMBL/GenBank/DDBJ databases">
        <title>Bacteria isolated from cave deposits of Manipur.</title>
        <authorList>
            <person name="Sahoo D."/>
            <person name="Sarangthem I."/>
            <person name="Nandeibam J."/>
        </authorList>
    </citation>
    <scope>NUCLEOTIDE SEQUENCE [LARGE SCALE GENOMIC DNA]</scope>
    <source>
        <strain evidence="4">mrc11</strain>
    </source>
</reference>
<dbReference type="SMART" id="SM00858">
    <property type="entry name" value="SAF"/>
    <property type="match status" value="1"/>
</dbReference>
<dbReference type="RefSeq" id="WP_111905817.1">
    <property type="nucleotide sequence ID" value="NZ_QLNP01000105.1"/>
</dbReference>
<dbReference type="EMBL" id="QLNP01000105">
    <property type="protein sequence ID" value="RAM35142.1"/>
    <property type="molecule type" value="Genomic_DNA"/>
</dbReference>
<dbReference type="Pfam" id="PF08666">
    <property type="entry name" value="SAF"/>
    <property type="match status" value="1"/>
</dbReference>
<keyword evidence="1" id="KW-0812">Transmembrane</keyword>
<evidence type="ECO:0000256" key="1">
    <source>
        <dbReference type="SAM" id="Phobius"/>
    </source>
</evidence>
<dbReference type="CDD" id="cd11614">
    <property type="entry name" value="SAF_CpaB_FlgA_like"/>
    <property type="match status" value="1"/>
</dbReference>
<sequence length="214" mass="22048">MSGSTAATGARLKKPSWKDPRLLVGVLLVLASVVGVVALVGSADRTTEVFAAREAIAVGQKLTPENIGRVKVRLGDVEAHYVTAASGVPDGQVAVQRIAKDQLVPRESLGSVDALDRKPVAVTVQEALPEQAVAGTRVDVWVSMPDARNGFAEPKLLLPGAEIAEVSQGSTALGASKSTVLMVLVGNEQMASLLGAQANEAKISVVWNPGGAAK</sequence>
<accession>A0A328H9A6</accession>
<organism evidence="3 4">
    <name type="scientific">Arthrobacter globiformis</name>
    <dbReference type="NCBI Taxonomy" id="1665"/>
    <lineage>
        <taxon>Bacteria</taxon>
        <taxon>Bacillati</taxon>
        <taxon>Actinomycetota</taxon>
        <taxon>Actinomycetes</taxon>
        <taxon>Micrococcales</taxon>
        <taxon>Micrococcaceae</taxon>
        <taxon>Arthrobacter</taxon>
    </lineage>
</organism>
<dbReference type="InterPro" id="IPR013974">
    <property type="entry name" value="SAF"/>
</dbReference>
<gene>
    <name evidence="3" type="ORF">DBZ45_21370</name>
</gene>
<dbReference type="AlphaFoldDB" id="A0A328H9A6"/>
<evidence type="ECO:0000313" key="4">
    <source>
        <dbReference type="Proteomes" id="UP000249166"/>
    </source>
</evidence>
<evidence type="ECO:0000313" key="3">
    <source>
        <dbReference type="EMBL" id="RAM35142.1"/>
    </source>
</evidence>
<feature type="transmembrane region" description="Helical" evidence="1">
    <location>
        <begin position="21"/>
        <end position="41"/>
    </location>
</feature>
<feature type="domain" description="SAF" evidence="2">
    <location>
        <begin position="47"/>
        <end position="110"/>
    </location>
</feature>
<proteinExistence type="predicted"/>
<dbReference type="OrthoDB" id="5192391at2"/>
<comment type="caution">
    <text evidence="3">The sequence shown here is derived from an EMBL/GenBank/DDBJ whole genome shotgun (WGS) entry which is preliminary data.</text>
</comment>
<keyword evidence="1" id="KW-0472">Membrane</keyword>
<dbReference type="Proteomes" id="UP000249166">
    <property type="component" value="Unassembled WGS sequence"/>
</dbReference>
<keyword evidence="1" id="KW-1133">Transmembrane helix</keyword>
<evidence type="ECO:0000259" key="2">
    <source>
        <dbReference type="SMART" id="SM00858"/>
    </source>
</evidence>
<name>A0A328H9A6_ARTGO</name>
<protein>
    <recommendedName>
        <fullName evidence="2">SAF domain-containing protein</fullName>
    </recommendedName>
</protein>